<dbReference type="PANTHER" id="PTHR44259:SF57">
    <property type="entry name" value="DUF1618 DOMAIN-CONTAINING PROTEIN"/>
    <property type="match status" value="1"/>
</dbReference>
<dbReference type="EMBL" id="OZ075122">
    <property type="protein sequence ID" value="CAL4906683.1"/>
    <property type="molecule type" value="Genomic_DNA"/>
</dbReference>
<protein>
    <recommendedName>
        <fullName evidence="1">KIB1-4 beta-propeller domain-containing protein</fullName>
    </recommendedName>
</protein>
<dbReference type="InterPro" id="IPR050942">
    <property type="entry name" value="F-box_BR-signaling"/>
</dbReference>
<reference evidence="3" key="1">
    <citation type="submission" date="2024-06" db="EMBL/GenBank/DDBJ databases">
        <authorList>
            <person name="Ryan C."/>
        </authorList>
    </citation>
    <scope>NUCLEOTIDE SEQUENCE [LARGE SCALE GENOMIC DNA]</scope>
</reference>
<feature type="domain" description="KIB1-4 beta-propeller" evidence="1">
    <location>
        <begin position="102"/>
        <end position="371"/>
    </location>
</feature>
<dbReference type="Proteomes" id="UP001497457">
    <property type="component" value="Chromosome 12b"/>
</dbReference>
<evidence type="ECO:0000259" key="1">
    <source>
        <dbReference type="Pfam" id="PF03478"/>
    </source>
</evidence>
<dbReference type="SUPFAM" id="SSF50998">
    <property type="entry name" value="Quinoprotein alcohol dehydrogenase-like"/>
    <property type="match status" value="1"/>
</dbReference>
<evidence type="ECO:0000313" key="2">
    <source>
        <dbReference type="EMBL" id="CAL4906683.1"/>
    </source>
</evidence>
<dbReference type="InterPro" id="IPR011047">
    <property type="entry name" value="Quinoprotein_ADH-like_sf"/>
</dbReference>
<dbReference type="PANTHER" id="PTHR44259">
    <property type="entry name" value="OS07G0183000 PROTEIN-RELATED"/>
    <property type="match status" value="1"/>
</dbReference>
<reference evidence="2 3" key="2">
    <citation type="submission" date="2024-10" db="EMBL/GenBank/DDBJ databases">
        <authorList>
            <person name="Ryan C."/>
        </authorList>
    </citation>
    <scope>NUCLEOTIDE SEQUENCE [LARGE SCALE GENOMIC DNA]</scope>
</reference>
<proteinExistence type="predicted"/>
<sequence length="416" mass="46454">MSSHPPSKWGVQRCELQADLCGNIINRMDALDMLNFEATCCSWSVVCSHHLQTMLLKSGTPTLLTSRPDLDGTRVEETLGEGAFGLHDISQGSSFCVYNESLKHGSWVGGKDDWVVITDNRCSMNLVNPITGYKIPLPSLSTIDGLQINEYEDLELDSLVCSRTLRRVVLCHTPSSSTGYLALVLFDDGMLAYTSKGDKIWKLFKHPRAYQMCHHYDPQIYMDALVYKGSVVAVDDGGYMFSWDITSPEKDPIGMPSPEKVRIEGCTGCVFYLAKSPADELLLIGVQGHCHRAPSSGRVLVSEHDVFKHIEGMTLHKFDYTHGTWERSHTIGLGQSLFLGLNYPFYASWGGIKPNSLYIADMGGNDVVTFDLKDEGETVMEKHDFPLEQAVRLLDGHSMRTPMWFRPTLPSKSKDK</sequence>
<dbReference type="AlphaFoldDB" id="A0ABC8WBA3"/>
<accession>A0ABC8WBA3</accession>
<keyword evidence="3" id="KW-1185">Reference proteome</keyword>
<name>A0ABC8WBA3_9POAL</name>
<organism evidence="2 3">
    <name type="scientific">Urochloa decumbens</name>
    <dbReference type="NCBI Taxonomy" id="240449"/>
    <lineage>
        <taxon>Eukaryota</taxon>
        <taxon>Viridiplantae</taxon>
        <taxon>Streptophyta</taxon>
        <taxon>Embryophyta</taxon>
        <taxon>Tracheophyta</taxon>
        <taxon>Spermatophyta</taxon>
        <taxon>Magnoliopsida</taxon>
        <taxon>Liliopsida</taxon>
        <taxon>Poales</taxon>
        <taxon>Poaceae</taxon>
        <taxon>PACMAD clade</taxon>
        <taxon>Panicoideae</taxon>
        <taxon>Panicodae</taxon>
        <taxon>Paniceae</taxon>
        <taxon>Melinidinae</taxon>
        <taxon>Urochloa</taxon>
    </lineage>
</organism>
<evidence type="ECO:0000313" key="3">
    <source>
        <dbReference type="Proteomes" id="UP001497457"/>
    </source>
</evidence>
<gene>
    <name evidence="2" type="ORF">URODEC1_LOCUS12214</name>
</gene>
<dbReference type="InterPro" id="IPR005174">
    <property type="entry name" value="KIB1-4_b-propeller"/>
</dbReference>
<dbReference type="Pfam" id="PF03478">
    <property type="entry name" value="Beta-prop_KIB1-4"/>
    <property type="match status" value="1"/>
</dbReference>